<dbReference type="InterPro" id="IPR008454">
    <property type="entry name" value="Collagen-bd_Cna-like_B-typ_dom"/>
</dbReference>
<keyword evidence="2" id="KW-0812">Transmembrane</keyword>
<evidence type="ECO:0000259" key="4">
    <source>
        <dbReference type="Pfam" id="PF05738"/>
    </source>
</evidence>
<dbReference type="CDD" id="cd00222">
    <property type="entry name" value="CollagenBindB"/>
    <property type="match status" value="6"/>
</dbReference>
<comment type="caution">
    <text evidence="5">The sequence shown here is derived from an EMBL/GenBank/DDBJ whole genome shotgun (WGS) entry which is preliminary data.</text>
</comment>
<reference evidence="5 6" key="1">
    <citation type="submission" date="2019-08" db="EMBL/GenBank/DDBJ databases">
        <title>In-depth cultivation of the pig gut microbiome towards novel bacterial diversity and tailored functional studies.</title>
        <authorList>
            <person name="Wylensek D."/>
            <person name="Hitch T.C.A."/>
            <person name="Clavel T."/>
        </authorList>
    </citation>
    <scope>NUCLEOTIDE SEQUENCE [LARGE SCALE GENOMIC DNA]</scope>
    <source>
        <strain evidence="5 6">Oil+RF-744-GAM-WT-6</strain>
    </source>
</reference>
<feature type="compositionally biased region" description="Polar residues" evidence="1">
    <location>
        <begin position="29"/>
        <end position="43"/>
    </location>
</feature>
<organism evidence="5 6">
    <name type="scientific">Stecheria intestinalis</name>
    <dbReference type="NCBI Taxonomy" id="2606630"/>
    <lineage>
        <taxon>Bacteria</taxon>
        <taxon>Bacillati</taxon>
        <taxon>Bacillota</taxon>
        <taxon>Erysipelotrichia</taxon>
        <taxon>Erysipelotrichales</taxon>
        <taxon>Erysipelotrichaceae</taxon>
        <taxon>Stecheria</taxon>
    </lineage>
</organism>
<dbReference type="RefSeq" id="WP_154505221.1">
    <property type="nucleotide sequence ID" value="NZ_VUMN01000023.1"/>
</dbReference>
<sequence length="1280" mass="137732">MNKLRTLAMVLALMSGGLQPGVLAEENTENSNPSAAETAAGSQEENHTEGSTGETSENTVSSSDFSSAEAGGAAENTSSSEENGNGSQGTSEDINELNQNTSDSENSSDKEPDAESETATEETDTSAGGAESNSEAPVVNLLSSSGTSNSGLTIAYDQKTDIHSITDESGNTIILFCMNNELHWPHTTPSIPAVPTYTEVSFEDFFNANPINVNVQDLKTWIENVLYAGYPYNGFGLYQVVETAPAISEADFNALLVPPQYLRADFPDSIGNNTFTYADRTDSAKMGLLSKFLVEAGSYYSGGTTPSGLTYQQLIKLPFWRAAYSMAGFSGDPIANYSGTYLANYYVTQAQAYGSTRDAVWTLLKNAGLKNNGTEVLNTDLTKKIANSSTAKDSVLKETPDANRLTVLGDLTFYYNPDDQKWHTGILTFSAPENYHALFLLDLPAGVSEESGKTQLQNGDVFSLVSSQKPEDSATLSLSAEIPWMDPNEDLKVYVADNNVTAPDGKAFQNMIGAVIHKTVISNSFELSAAETSFSFTKVWNDSGNQHGNRPLASEFASKLTLQADGVKMEGYEPVITDHGDGTWTITYQQLPGLRSRSSYQVTEGDILGYSSDKASVENGGTLTNSMETVTISGTKTWNDQGNQDGKRPESITVNLFANGTKIDSTVVKADGNGIWSYQFQNLPKYQNGKEITYTVTENAVNGYSIEINGYNITNSYTPGKTSVTVTKSWADSNNQDGIRPASVQVQLYADGEKSGDAITLNDANSWTYTWNNLDEKNSGKEIAYTVEEVQVPVGYSPEISGNAADGFTITNTHVPETVVVSGTKTWDDGNNQDGKRPESITVNLLADGTKIDSTVVKAGADGSWTYSFAGLPKYQDGKEIAYTVSEEAIADYSTTIEGYHITNSYSPGKTSVTVTKSWADSNNQDGIRPASVQVQFYADGKKSGDAITLNDANSWTYTWNNLDEKSSGKEIVYTVDEVQVPVGYSPEISGNAADGFTITNTHVPETVDISGTKTWDDGNNQDGKRPESITVNLLADGTKIDSTVVKAGADGSWTYSFAGLPKYQDGKEIVYTVSEEAIADYSTTIEGYHITNSYTPGKTSVTITKIWNDSNNRDGLRPSAERFAAALHLYSGDTEVTGLTPTVTDNGNNTYTVTYSDLPEYADGSAIIYTVRENSISGYTADKESVRNGEELTNTHAVTPAPTPTSTPSSPAPSPSDPESGKIYTPNTSAAAGTSSAARPYTPNTSDQTSVPLYAGMFLVSSAVILMMLTKWRKELFRR</sequence>
<feature type="compositionally biased region" description="Low complexity" evidence="1">
    <location>
        <begin position="49"/>
        <end position="92"/>
    </location>
</feature>
<dbReference type="Pfam" id="PF05738">
    <property type="entry name" value="Cna_B"/>
    <property type="match status" value="7"/>
</dbReference>
<protein>
    <submittedName>
        <fullName evidence="5">Cna B-type domain-containing protein</fullName>
    </submittedName>
</protein>
<accession>A0A7X2NT61</accession>
<dbReference type="Proteomes" id="UP000461880">
    <property type="component" value="Unassembled WGS sequence"/>
</dbReference>
<keyword evidence="2" id="KW-0472">Membrane</keyword>
<dbReference type="Gene3D" id="2.60.40.1140">
    <property type="entry name" value="Collagen-binding surface protein Cna, B-type domain"/>
    <property type="match status" value="7"/>
</dbReference>
<feature type="compositionally biased region" description="Polar residues" evidence="1">
    <location>
        <begin position="96"/>
        <end position="105"/>
    </location>
</feature>
<feature type="domain" description="CNA-B" evidence="4">
    <location>
        <begin position="1010"/>
        <end position="1094"/>
    </location>
</feature>
<proteinExistence type="predicted"/>
<evidence type="ECO:0000256" key="3">
    <source>
        <dbReference type="SAM" id="SignalP"/>
    </source>
</evidence>
<feature type="compositionally biased region" description="Acidic residues" evidence="1">
    <location>
        <begin position="114"/>
        <end position="124"/>
    </location>
</feature>
<feature type="compositionally biased region" description="Pro residues" evidence="1">
    <location>
        <begin position="1202"/>
        <end position="1217"/>
    </location>
</feature>
<name>A0A7X2NT61_9FIRM</name>
<dbReference type="AlphaFoldDB" id="A0A7X2NT61"/>
<feature type="region of interest" description="Disordered" evidence="1">
    <location>
        <begin position="18"/>
        <end position="142"/>
    </location>
</feature>
<feature type="transmembrane region" description="Helical" evidence="2">
    <location>
        <begin position="1252"/>
        <end position="1270"/>
    </location>
</feature>
<feature type="compositionally biased region" description="Low complexity" evidence="1">
    <location>
        <begin position="1229"/>
        <end position="1239"/>
    </location>
</feature>
<evidence type="ECO:0000256" key="1">
    <source>
        <dbReference type="SAM" id="MobiDB-lite"/>
    </source>
</evidence>
<feature type="domain" description="CNA-B" evidence="4">
    <location>
        <begin position="535"/>
        <end position="626"/>
    </location>
</feature>
<gene>
    <name evidence="5" type="ORF">FYJ51_09320</name>
</gene>
<feature type="chain" id="PRO_5031185131" evidence="3">
    <location>
        <begin position="25"/>
        <end position="1280"/>
    </location>
</feature>
<feature type="domain" description="CNA-B" evidence="4">
    <location>
        <begin position="632"/>
        <end position="716"/>
    </location>
</feature>
<keyword evidence="2" id="KW-1133">Transmembrane helix</keyword>
<feature type="domain" description="CNA-B" evidence="4">
    <location>
        <begin position="1102"/>
        <end position="1196"/>
    </location>
</feature>
<evidence type="ECO:0000256" key="2">
    <source>
        <dbReference type="SAM" id="Phobius"/>
    </source>
</evidence>
<feature type="region of interest" description="Disordered" evidence="1">
    <location>
        <begin position="1194"/>
        <end position="1248"/>
    </location>
</feature>
<feature type="signal peptide" evidence="3">
    <location>
        <begin position="1"/>
        <end position="24"/>
    </location>
</feature>
<feature type="domain" description="CNA-B" evidence="4">
    <location>
        <begin position="913"/>
        <end position="1002"/>
    </location>
</feature>
<feature type="domain" description="CNA-B" evidence="4">
    <location>
        <begin position="724"/>
        <end position="813"/>
    </location>
</feature>
<dbReference type="SUPFAM" id="SSF49478">
    <property type="entry name" value="Cna protein B-type domain"/>
    <property type="match status" value="7"/>
</dbReference>
<evidence type="ECO:0000313" key="6">
    <source>
        <dbReference type="Proteomes" id="UP000461880"/>
    </source>
</evidence>
<feature type="domain" description="CNA-B" evidence="4">
    <location>
        <begin position="821"/>
        <end position="905"/>
    </location>
</feature>
<evidence type="ECO:0000313" key="5">
    <source>
        <dbReference type="EMBL" id="MSS59099.1"/>
    </source>
</evidence>
<keyword evidence="3" id="KW-0732">Signal</keyword>
<dbReference type="EMBL" id="VUMN01000023">
    <property type="protein sequence ID" value="MSS59099.1"/>
    <property type="molecule type" value="Genomic_DNA"/>
</dbReference>
<keyword evidence="6" id="KW-1185">Reference proteome</keyword>